<proteinExistence type="predicted"/>
<comment type="caution">
    <text evidence="1">The sequence shown here is derived from an EMBL/GenBank/DDBJ whole genome shotgun (WGS) entry which is preliminary data.</text>
</comment>
<protein>
    <submittedName>
        <fullName evidence="1">Uncharacterized protein</fullName>
    </submittedName>
</protein>
<evidence type="ECO:0000313" key="1">
    <source>
        <dbReference type="EMBL" id="KAJ0202769.1"/>
    </source>
</evidence>
<reference evidence="1 2" key="1">
    <citation type="journal article" date="2017" name="Nat. Commun.">
        <title>Genome assembly with in vitro proximity ligation data and whole-genome triplication in lettuce.</title>
        <authorList>
            <person name="Reyes-Chin-Wo S."/>
            <person name="Wang Z."/>
            <person name="Yang X."/>
            <person name="Kozik A."/>
            <person name="Arikit S."/>
            <person name="Song C."/>
            <person name="Xia L."/>
            <person name="Froenicke L."/>
            <person name="Lavelle D.O."/>
            <person name="Truco M.J."/>
            <person name="Xia R."/>
            <person name="Zhu S."/>
            <person name="Xu C."/>
            <person name="Xu H."/>
            <person name="Xu X."/>
            <person name="Cox K."/>
            <person name="Korf I."/>
            <person name="Meyers B.C."/>
            <person name="Michelmore R.W."/>
        </authorList>
    </citation>
    <scope>NUCLEOTIDE SEQUENCE [LARGE SCALE GENOMIC DNA]</scope>
    <source>
        <strain evidence="2">cv. Salinas</strain>
        <tissue evidence="1">Seedlings</tissue>
    </source>
</reference>
<keyword evidence="2" id="KW-1185">Reference proteome</keyword>
<sequence length="316" mass="36459">MFLVLPMVMDKARVLKIYSFYYKYCPEECFKQQWHLNSEYHGLNNASESLKHAMQRAIGMCINGEDSVQKNPPESLVDRCLCHLMTGFPLFTAEVDRWFLFASFIPPFVSQFQNLEIRDSVMEYYNCRMLPPETIVGPFKPNLIWKPTSPKELSSHVMGKTEENFFYQIIFIFSPSIVLFLNVLLSSELIQIGSEERLLLITEILFKNLDLDMKDRVRKIEGNPDFCCFISTKYCKSRMLPMVMDKARKSVSLATMSLVLKIRNSEYSGLNNASESLKHAMQLMSDARVLLSALHNVIHILFKVIDLAPNCCLEST</sequence>
<name>A0A9R1VCE7_LACSA</name>
<evidence type="ECO:0000313" key="2">
    <source>
        <dbReference type="Proteomes" id="UP000235145"/>
    </source>
</evidence>
<organism evidence="1 2">
    <name type="scientific">Lactuca sativa</name>
    <name type="common">Garden lettuce</name>
    <dbReference type="NCBI Taxonomy" id="4236"/>
    <lineage>
        <taxon>Eukaryota</taxon>
        <taxon>Viridiplantae</taxon>
        <taxon>Streptophyta</taxon>
        <taxon>Embryophyta</taxon>
        <taxon>Tracheophyta</taxon>
        <taxon>Spermatophyta</taxon>
        <taxon>Magnoliopsida</taxon>
        <taxon>eudicotyledons</taxon>
        <taxon>Gunneridae</taxon>
        <taxon>Pentapetalae</taxon>
        <taxon>asterids</taxon>
        <taxon>campanulids</taxon>
        <taxon>Asterales</taxon>
        <taxon>Asteraceae</taxon>
        <taxon>Cichorioideae</taxon>
        <taxon>Cichorieae</taxon>
        <taxon>Lactucinae</taxon>
        <taxon>Lactuca</taxon>
    </lineage>
</organism>
<dbReference type="AlphaFoldDB" id="A0A9R1VCE7"/>
<dbReference type="Proteomes" id="UP000235145">
    <property type="component" value="Unassembled WGS sequence"/>
</dbReference>
<dbReference type="EMBL" id="NBSK02000005">
    <property type="protein sequence ID" value="KAJ0202769.1"/>
    <property type="molecule type" value="Genomic_DNA"/>
</dbReference>
<gene>
    <name evidence="1" type="ORF">LSAT_V11C500287780</name>
</gene>
<accession>A0A9R1VCE7</accession>